<gene>
    <name evidence="1" type="ORF">AYI69_g10027</name>
</gene>
<name>A0A1R1X8P4_9FUNG</name>
<reference evidence="2" key="1">
    <citation type="submission" date="2017-01" db="EMBL/GenBank/DDBJ databases">
        <authorList>
            <person name="Wang Y."/>
            <person name="White M."/>
            <person name="Kvist S."/>
            <person name="Moncalvo J.-M."/>
        </authorList>
    </citation>
    <scope>NUCLEOTIDE SEQUENCE [LARGE SCALE GENOMIC DNA]</scope>
    <source>
        <strain evidence="2">ID-206-W2</strain>
    </source>
</reference>
<proteinExistence type="predicted"/>
<keyword evidence="2" id="KW-1185">Reference proteome</keyword>
<protein>
    <submittedName>
        <fullName evidence="1">Uncharacterized protein</fullName>
    </submittedName>
</protein>
<sequence length="91" mass="10929">MWEGPYTIFEVGDYGSFTIKDDKENYDIVHGDKLKPYHDSSPMIPEVFSTKLQHTLRKFRQFFLLGMIYIVRSRFEFRVKSPPPKILFFPY</sequence>
<organism evidence="1 2">
    <name type="scientific">Smittium culicis</name>
    <dbReference type="NCBI Taxonomy" id="133412"/>
    <lineage>
        <taxon>Eukaryota</taxon>
        <taxon>Fungi</taxon>
        <taxon>Fungi incertae sedis</taxon>
        <taxon>Zoopagomycota</taxon>
        <taxon>Kickxellomycotina</taxon>
        <taxon>Harpellomycetes</taxon>
        <taxon>Harpellales</taxon>
        <taxon>Legeriomycetaceae</taxon>
        <taxon>Smittium</taxon>
    </lineage>
</organism>
<dbReference type="AlphaFoldDB" id="A0A1R1X8P4"/>
<dbReference type="Proteomes" id="UP000187429">
    <property type="component" value="Unassembled WGS sequence"/>
</dbReference>
<dbReference type="EMBL" id="LSSM01006327">
    <property type="protein sequence ID" value="OMJ11007.1"/>
    <property type="molecule type" value="Genomic_DNA"/>
</dbReference>
<dbReference type="OrthoDB" id="2289561at2759"/>
<evidence type="ECO:0000313" key="1">
    <source>
        <dbReference type="EMBL" id="OMJ11007.1"/>
    </source>
</evidence>
<comment type="caution">
    <text evidence="1">The sequence shown here is derived from an EMBL/GenBank/DDBJ whole genome shotgun (WGS) entry which is preliminary data.</text>
</comment>
<accession>A0A1R1X8P4</accession>
<evidence type="ECO:0000313" key="2">
    <source>
        <dbReference type="Proteomes" id="UP000187429"/>
    </source>
</evidence>